<dbReference type="SUPFAM" id="SSF53474">
    <property type="entry name" value="alpha/beta-Hydrolases"/>
    <property type="match status" value="1"/>
</dbReference>
<feature type="domain" description="Phospholipase/carboxylesterase/thioesterase" evidence="1">
    <location>
        <begin position="24"/>
        <end position="118"/>
    </location>
</feature>
<dbReference type="PANTHER" id="PTHR46234">
    <property type="entry name" value="ALPHA/BETA-HYDROLASES SUPERFAMILY PROTEIN"/>
    <property type="match status" value="1"/>
</dbReference>
<dbReference type="EnsemblPlants" id="Kaladp0276s0002.1.v1.1">
    <property type="protein sequence ID" value="Kaladp0276s0002.1.v1.1"/>
    <property type="gene ID" value="Kaladp0276s0002.v1.1"/>
</dbReference>
<dbReference type="GO" id="GO:0016787">
    <property type="term" value="F:hydrolase activity"/>
    <property type="evidence" value="ECO:0007669"/>
    <property type="project" value="InterPro"/>
</dbReference>
<dbReference type="Gene3D" id="3.40.50.1820">
    <property type="entry name" value="alpha/beta hydrolase"/>
    <property type="match status" value="1"/>
</dbReference>
<evidence type="ECO:0000313" key="3">
    <source>
        <dbReference type="Proteomes" id="UP000594263"/>
    </source>
</evidence>
<dbReference type="Pfam" id="PF02230">
    <property type="entry name" value="Abhydrolase_2"/>
    <property type="match status" value="1"/>
</dbReference>
<dbReference type="Gramene" id="Kaladp0276s0002.1.v1.1">
    <property type="protein sequence ID" value="Kaladp0276s0002.1.v1.1"/>
    <property type="gene ID" value="Kaladp0276s0002.v1.1"/>
</dbReference>
<dbReference type="AlphaFoldDB" id="A0A7N0V8T6"/>
<dbReference type="InterPro" id="IPR003140">
    <property type="entry name" value="PLipase/COase/thioEstase"/>
</dbReference>
<evidence type="ECO:0000313" key="2">
    <source>
        <dbReference type="EnsemblPlants" id="Kaladp0276s0002.1.v1.1"/>
    </source>
</evidence>
<accession>A0A7N0V8T6</accession>
<proteinExistence type="predicted"/>
<protein>
    <recommendedName>
        <fullName evidence="1">Phospholipase/carboxylesterase/thioesterase domain-containing protein</fullName>
    </recommendedName>
</protein>
<sequence>MGAATALYSATCYALGKYSNGNPYTANLSAVVGLSGWLPCAKLLSEKIQSVDNAANRAASLPILLCHGKGDDVVPYTFGEKSSQTLINCQFQDVVFKEYDGLGHYTIPNEIDDLCAWLTSKLGLGDGHSSS</sequence>
<name>A0A7N0V8T6_KALFE</name>
<reference evidence="2" key="1">
    <citation type="submission" date="2021-01" db="UniProtKB">
        <authorList>
            <consortium name="EnsemblPlants"/>
        </authorList>
    </citation>
    <scope>IDENTIFICATION</scope>
</reference>
<keyword evidence="3" id="KW-1185">Reference proteome</keyword>
<dbReference type="Proteomes" id="UP000594263">
    <property type="component" value="Unplaced"/>
</dbReference>
<evidence type="ECO:0000259" key="1">
    <source>
        <dbReference type="Pfam" id="PF02230"/>
    </source>
</evidence>
<dbReference type="InterPro" id="IPR029058">
    <property type="entry name" value="AB_hydrolase_fold"/>
</dbReference>
<organism evidence="2 3">
    <name type="scientific">Kalanchoe fedtschenkoi</name>
    <name type="common">Lavender scallops</name>
    <name type="synonym">South American air plant</name>
    <dbReference type="NCBI Taxonomy" id="63787"/>
    <lineage>
        <taxon>Eukaryota</taxon>
        <taxon>Viridiplantae</taxon>
        <taxon>Streptophyta</taxon>
        <taxon>Embryophyta</taxon>
        <taxon>Tracheophyta</taxon>
        <taxon>Spermatophyta</taxon>
        <taxon>Magnoliopsida</taxon>
        <taxon>eudicotyledons</taxon>
        <taxon>Gunneridae</taxon>
        <taxon>Pentapetalae</taxon>
        <taxon>Saxifragales</taxon>
        <taxon>Crassulaceae</taxon>
        <taxon>Kalanchoe</taxon>
    </lineage>
</organism>
<dbReference type="OMA" id="TSIWYAE"/>